<sequence length="553" mass="58048">MADRSLFNENMAVSSDSVNSQHNLKDNSKDENELRSSQSYSKTDAPKKKTTFKIIGVTYKSQRGGSGDLTQDNDGDSIDDLDETVDSHTEDYSSEFYDTSSRATDVDNQDPLTPEEVIKEKPVRFKVVKIESKEPFKRGRWMCYDYLDGPEKVENKQDEISVNSGSSSATNSVHYVHGVDDPSKNPLLAGASGTVVSQHHQSSLILQDMSSGSGGGTRGPGEMFQPIQPASTSHLGMNQAPLVSGQSLPNVSYQHQGGQSMLNAFSNIAQSARPTQTLANTPVYSSQGGHPISVPYPVIGAVHSTAPMNQPLQPGASLPALTQTQVNASLPGGIPYPSAQVQPQQQQQQPPAAMTAIIPTIAAIPATMHSQPATLGPGIGLAAAPIGITQVPSSMQPGDLVSSATQVQASVGQPAVLQPQQQPQVQQLPPPSQPQQVAPHVAYETAVPQTAPGFNLLPSAAAGSIPPSIPQQNHLPTSSVETAQVEGLPSGDQQKTTLAPSKSSADLSGTAVLRPEMPDGADETSLGHGLVPLDIGVAGISSPNPEEEIAEEA</sequence>
<comment type="caution">
    <text evidence="2">The sequence shown here is derived from an EMBL/GenBank/DDBJ whole genome shotgun (WGS) entry which is preliminary data.</text>
</comment>
<accession>A0A2T7NCQ3</accession>
<proteinExistence type="predicted"/>
<feature type="compositionally biased region" description="Polar residues" evidence="1">
    <location>
        <begin position="470"/>
        <end position="482"/>
    </location>
</feature>
<name>A0A2T7NCQ3_POMCA</name>
<feature type="compositionally biased region" description="Low complexity" evidence="1">
    <location>
        <begin position="416"/>
        <end position="427"/>
    </location>
</feature>
<keyword evidence="3" id="KW-1185">Reference proteome</keyword>
<feature type="compositionally biased region" description="Polar residues" evidence="1">
    <location>
        <begin position="61"/>
        <end position="70"/>
    </location>
</feature>
<feature type="region of interest" description="Disordered" evidence="1">
    <location>
        <begin position="416"/>
        <end position="439"/>
    </location>
</feature>
<dbReference type="GO" id="GO:0005829">
    <property type="term" value="C:cytosol"/>
    <property type="evidence" value="ECO:0007669"/>
    <property type="project" value="TreeGrafter"/>
</dbReference>
<dbReference type="GO" id="GO:0005634">
    <property type="term" value="C:nucleus"/>
    <property type="evidence" value="ECO:0007669"/>
    <property type="project" value="TreeGrafter"/>
</dbReference>
<feature type="region of interest" description="Disordered" evidence="1">
    <location>
        <begin position="458"/>
        <end position="529"/>
    </location>
</feature>
<reference evidence="2 3" key="1">
    <citation type="submission" date="2018-04" db="EMBL/GenBank/DDBJ databases">
        <title>The genome of golden apple snail Pomacea canaliculata provides insight into stress tolerance and invasive adaptation.</title>
        <authorList>
            <person name="Liu C."/>
            <person name="Liu B."/>
            <person name="Ren Y."/>
            <person name="Zhang Y."/>
            <person name="Wang H."/>
            <person name="Li S."/>
            <person name="Jiang F."/>
            <person name="Yin L."/>
            <person name="Zhang G."/>
            <person name="Qian W."/>
            <person name="Fan W."/>
        </authorList>
    </citation>
    <scope>NUCLEOTIDE SEQUENCE [LARGE SCALE GENOMIC DNA]</scope>
    <source>
        <strain evidence="2">SZHN2017</strain>
        <tissue evidence="2">Muscle</tissue>
    </source>
</reference>
<evidence type="ECO:0000256" key="1">
    <source>
        <dbReference type="SAM" id="MobiDB-lite"/>
    </source>
</evidence>
<dbReference type="EMBL" id="PZQS01000014">
    <property type="protein sequence ID" value="PVD18949.1"/>
    <property type="molecule type" value="Genomic_DNA"/>
</dbReference>
<dbReference type="GO" id="GO:0008284">
    <property type="term" value="P:positive regulation of cell population proliferation"/>
    <property type="evidence" value="ECO:0007669"/>
    <property type="project" value="TreeGrafter"/>
</dbReference>
<dbReference type="STRING" id="400727.A0A2T7NCQ3"/>
<dbReference type="PANTHER" id="PTHR46745">
    <property type="entry name" value="TSC22 DOMAIN FAMILY PROTEIN 1"/>
    <property type="match status" value="1"/>
</dbReference>
<feature type="compositionally biased region" description="Acidic residues" evidence="1">
    <location>
        <begin position="71"/>
        <end position="84"/>
    </location>
</feature>
<feature type="region of interest" description="Disordered" evidence="1">
    <location>
        <begin position="1"/>
        <end position="47"/>
    </location>
</feature>
<dbReference type="AlphaFoldDB" id="A0A2T7NCQ3"/>
<dbReference type="Proteomes" id="UP000245119">
    <property type="component" value="Linkage Group LG14"/>
</dbReference>
<organism evidence="2 3">
    <name type="scientific">Pomacea canaliculata</name>
    <name type="common">Golden apple snail</name>
    <dbReference type="NCBI Taxonomy" id="400727"/>
    <lineage>
        <taxon>Eukaryota</taxon>
        <taxon>Metazoa</taxon>
        <taxon>Spiralia</taxon>
        <taxon>Lophotrochozoa</taxon>
        <taxon>Mollusca</taxon>
        <taxon>Gastropoda</taxon>
        <taxon>Caenogastropoda</taxon>
        <taxon>Architaenioglossa</taxon>
        <taxon>Ampullarioidea</taxon>
        <taxon>Ampullariidae</taxon>
        <taxon>Pomacea</taxon>
    </lineage>
</organism>
<protein>
    <submittedName>
        <fullName evidence="2">Uncharacterized protein</fullName>
    </submittedName>
</protein>
<evidence type="ECO:0000313" key="2">
    <source>
        <dbReference type="EMBL" id="PVD18949.1"/>
    </source>
</evidence>
<dbReference type="PANTHER" id="PTHR46745:SF1">
    <property type="entry name" value="TSC22 DOMAIN FAMILY PROTEIN 1"/>
    <property type="match status" value="1"/>
</dbReference>
<feature type="region of interest" description="Disordered" evidence="1">
    <location>
        <begin position="61"/>
        <end position="110"/>
    </location>
</feature>
<dbReference type="OrthoDB" id="8961796at2759"/>
<feature type="compositionally biased region" description="Polar residues" evidence="1">
    <location>
        <begin position="7"/>
        <end position="22"/>
    </location>
</feature>
<evidence type="ECO:0000313" key="3">
    <source>
        <dbReference type="Proteomes" id="UP000245119"/>
    </source>
</evidence>
<feature type="compositionally biased region" description="Polar residues" evidence="1">
    <location>
        <begin position="491"/>
        <end position="507"/>
    </location>
</feature>
<dbReference type="GO" id="GO:0043066">
    <property type="term" value="P:negative regulation of apoptotic process"/>
    <property type="evidence" value="ECO:0007669"/>
    <property type="project" value="TreeGrafter"/>
</dbReference>
<gene>
    <name evidence="2" type="ORF">C0Q70_21508</name>
</gene>
<feature type="compositionally biased region" description="Basic and acidic residues" evidence="1">
    <location>
        <begin position="23"/>
        <end position="34"/>
    </location>
</feature>